<accession>A0A177C349</accession>
<dbReference type="GeneID" id="28769227"/>
<evidence type="ECO:0000313" key="3">
    <source>
        <dbReference type="Proteomes" id="UP000077069"/>
    </source>
</evidence>
<dbReference type="RefSeq" id="XP_018031562.1">
    <property type="nucleotide sequence ID" value="XM_018185741.1"/>
</dbReference>
<dbReference type="Proteomes" id="UP000077069">
    <property type="component" value="Unassembled WGS sequence"/>
</dbReference>
<organism evidence="2 3">
    <name type="scientific">Paraphaeosphaeria sporulosa</name>
    <dbReference type="NCBI Taxonomy" id="1460663"/>
    <lineage>
        <taxon>Eukaryota</taxon>
        <taxon>Fungi</taxon>
        <taxon>Dikarya</taxon>
        <taxon>Ascomycota</taxon>
        <taxon>Pezizomycotina</taxon>
        <taxon>Dothideomycetes</taxon>
        <taxon>Pleosporomycetidae</taxon>
        <taxon>Pleosporales</taxon>
        <taxon>Massarineae</taxon>
        <taxon>Didymosphaeriaceae</taxon>
        <taxon>Paraphaeosphaeria</taxon>
    </lineage>
</organism>
<dbReference type="EMBL" id="KV441558">
    <property type="protein sequence ID" value="OAG01197.1"/>
    <property type="molecule type" value="Genomic_DNA"/>
</dbReference>
<feature type="region of interest" description="Disordered" evidence="1">
    <location>
        <begin position="159"/>
        <end position="201"/>
    </location>
</feature>
<keyword evidence="3" id="KW-1185">Reference proteome</keyword>
<evidence type="ECO:0000313" key="2">
    <source>
        <dbReference type="EMBL" id="OAG01197.1"/>
    </source>
</evidence>
<protein>
    <submittedName>
        <fullName evidence="2">Uncharacterized protein</fullName>
    </submittedName>
</protein>
<proteinExistence type="predicted"/>
<dbReference type="AlphaFoldDB" id="A0A177C349"/>
<feature type="compositionally biased region" description="Basic and acidic residues" evidence="1">
    <location>
        <begin position="159"/>
        <end position="184"/>
    </location>
</feature>
<gene>
    <name evidence="2" type="ORF">CC84DRAFT_279918</name>
</gene>
<reference evidence="2 3" key="1">
    <citation type="submission" date="2016-05" db="EMBL/GenBank/DDBJ databases">
        <title>Comparative analysis of secretome profiles of manganese(II)-oxidizing ascomycete fungi.</title>
        <authorList>
            <consortium name="DOE Joint Genome Institute"/>
            <person name="Zeiner C.A."/>
            <person name="Purvine S.O."/>
            <person name="Zink E.M."/>
            <person name="Wu S."/>
            <person name="Pasa-Tolic L."/>
            <person name="Chaput D.L."/>
            <person name="Haridas S."/>
            <person name="Grigoriev I.V."/>
            <person name="Santelli C.M."/>
            <person name="Hansel C.M."/>
        </authorList>
    </citation>
    <scope>NUCLEOTIDE SEQUENCE [LARGE SCALE GENOMIC DNA]</scope>
    <source>
        <strain evidence="2 3">AP3s5-JAC2a</strain>
    </source>
</reference>
<dbReference type="InParanoid" id="A0A177C349"/>
<sequence length="217" mass="24074">MFELSTNRRETLTVKALLAATGATFNASVSGLSRKCKTRTGRVCSGCNSLCSPSGGRNALAFPHSYHRTGVDCPNSCRAVTRVSLATSTSYCQDQTAFVFSRSIALSLIRLSARFKKSLTLIDATKRYHTFGARKRSPSKRSLSIPRVLVGVNTLDDKPQERSFRPQELRRTRIQDVSDRPDRHQSRRRGQESTGRIDGQDLSACNEGDCFTQAWPP</sequence>
<evidence type="ECO:0000256" key="1">
    <source>
        <dbReference type="SAM" id="MobiDB-lite"/>
    </source>
</evidence>
<name>A0A177C349_9PLEO</name>